<protein>
    <submittedName>
        <fullName evidence="1">Uncharacterized protein</fullName>
    </submittedName>
</protein>
<proteinExistence type="predicted"/>
<sequence length="123" mass="13919">MVIVFFGVYKSIDVIPCVDAFFWGDTLFIPAWLWPIDFIPIGNLMHPQLLDVSGIECEEAMMCIRHVIRSQRMCAGSILDLTTRSRPFLSLLTTWANSLDHAITLVDVPEGHDAEMKVRIVLS</sequence>
<dbReference type="RefSeq" id="WP_136501774.1">
    <property type="nucleotide sequence ID" value="NZ_SSUX01000008.1"/>
</dbReference>
<accession>A0A4V3YZZ3</accession>
<reference evidence="1 2" key="1">
    <citation type="submission" date="2019-04" db="EMBL/GenBank/DDBJ databases">
        <title>Comparative genomics of Aeromonas veronii strains pathogenic to fish.</title>
        <authorList>
            <person name="Cascarano M.C."/>
            <person name="Smyrli M."/>
            <person name="Katharios P."/>
        </authorList>
    </citation>
    <scope>NUCLEOTIDE SEQUENCE [LARGE SCALE GENOMIC DNA]</scope>
    <source>
        <strain evidence="1 2">XU1</strain>
    </source>
</reference>
<name>A0A4V3YZZ3_AERVE</name>
<dbReference type="EMBL" id="SSUX01000008">
    <property type="protein sequence ID" value="THJ44952.1"/>
    <property type="molecule type" value="Genomic_DNA"/>
</dbReference>
<gene>
    <name evidence="1" type="ORF">E8Q35_12240</name>
</gene>
<evidence type="ECO:0000313" key="2">
    <source>
        <dbReference type="Proteomes" id="UP000309618"/>
    </source>
</evidence>
<dbReference type="AlphaFoldDB" id="A0A4V3YZZ3"/>
<evidence type="ECO:0000313" key="1">
    <source>
        <dbReference type="EMBL" id="THJ44952.1"/>
    </source>
</evidence>
<dbReference type="Proteomes" id="UP000309618">
    <property type="component" value="Unassembled WGS sequence"/>
</dbReference>
<organism evidence="1 2">
    <name type="scientific">Aeromonas veronii</name>
    <dbReference type="NCBI Taxonomy" id="654"/>
    <lineage>
        <taxon>Bacteria</taxon>
        <taxon>Pseudomonadati</taxon>
        <taxon>Pseudomonadota</taxon>
        <taxon>Gammaproteobacteria</taxon>
        <taxon>Aeromonadales</taxon>
        <taxon>Aeromonadaceae</taxon>
        <taxon>Aeromonas</taxon>
    </lineage>
</organism>
<comment type="caution">
    <text evidence="1">The sequence shown here is derived from an EMBL/GenBank/DDBJ whole genome shotgun (WGS) entry which is preliminary data.</text>
</comment>